<proteinExistence type="predicted"/>
<dbReference type="EMBL" id="CM000139">
    <property type="protein sequence ID" value="EEE56656.1"/>
    <property type="molecule type" value="Genomic_DNA"/>
</dbReference>
<reference evidence="1" key="2">
    <citation type="submission" date="2008-12" db="EMBL/GenBank/DDBJ databases">
        <title>Improved gene annotation of the rice (Oryza sativa) genomes.</title>
        <authorList>
            <person name="Wang J."/>
            <person name="Li R."/>
            <person name="Fan W."/>
            <person name="Huang Q."/>
            <person name="Zhang J."/>
            <person name="Zhou Y."/>
            <person name="Hu Y."/>
            <person name="Zi S."/>
            <person name="Li J."/>
            <person name="Ni P."/>
            <person name="Zheng H."/>
            <person name="Zhang Y."/>
            <person name="Zhao M."/>
            <person name="Hao Q."/>
            <person name="McDermott J."/>
            <person name="Samudrala R."/>
            <person name="Kristiansen K."/>
            <person name="Wong G.K.-S."/>
        </authorList>
    </citation>
    <scope>NUCLEOTIDE SEQUENCE</scope>
</reference>
<organism evidence="1">
    <name type="scientific">Oryza sativa subsp. japonica</name>
    <name type="common">Rice</name>
    <dbReference type="NCBI Taxonomy" id="39947"/>
    <lineage>
        <taxon>Eukaryota</taxon>
        <taxon>Viridiplantae</taxon>
        <taxon>Streptophyta</taxon>
        <taxon>Embryophyta</taxon>
        <taxon>Tracheophyta</taxon>
        <taxon>Spermatophyta</taxon>
        <taxon>Magnoliopsida</taxon>
        <taxon>Liliopsida</taxon>
        <taxon>Poales</taxon>
        <taxon>Poaceae</taxon>
        <taxon>BOP clade</taxon>
        <taxon>Oryzoideae</taxon>
        <taxon>Oryzeae</taxon>
        <taxon>Oryzinae</taxon>
        <taxon>Oryza</taxon>
        <taxon>Oryza sativa</taxon>
    </lineage>
</organism>
<accession>B9F4S5</accession>
<name>B9F4S5_ORYSJ</name>
<sequence length="78" mass="8488">MSDPPADSCDFAVHLVRTSGSAHAIFFAAVVASSSSTHHHRHLTLVLCCRFYADLKRPPWLRTHRLAAAATAAPAHKQ</sequence>
<protein>
    <submittedName>
        <fullName evidence="1">Uncharacterized protein</fullName>
    </submittedName>
</protein>
<dbReference type="AlphaFoldDB" id="B9F4S5"/>
<evidence type="ECO:0000313" key="1">
    <source>
        <dbReference type="EMBL" id="EEE56656.1"/>
    </source>
</evidence>
<reference evidence="1" key="1">
    <citation type="journal article" date="2005" name="PLoS Biol.">
        <title>The genomes of Oryza sativa: a history of duplications.</title>
        <authorList>
            <person name="Yu J."/>
            <person name="Wang J."/>
            <person name="Lin W."/>
            <person name="Li S."/>
            <person name="Li H."/>
            <person name="Zhou J."/>
            <person name="Ni P."/>
            <person name="Dong W."/>
            <person name="Hu S."/>
            <person name="Zeng C."/>
            <person name="Zhang J."/>
            <person name="Zhang Y."/>
            <person name="Li R."/>
            <person name="Xu Z."/>
            <person name="Li S."/>
            <person name="Li X."/>
            <person name="Zheng H."/>
            <person name="Cong L."/>
            <person name="Lin L."/>
            <person name="Yin J."/>
            <person name="Geng J."/>
            <person name="Li G."/>
            <person name="Shi J."/>
            <person name="Liu J."/>
            <person name="Lv H."/>
            <person name="Li J."/>
            <person name="Wang J."/>
            <person name="Deng Y."/>
            <person name="Ran L."/>
            <person name="Shi X."/>
            <person name="Wang X."/>
            <person name="Wu Q."/>
            <person name="Li C."/>
            <person name="Ren X."/>
            <person name="Wang J."/>
            <person name="Wang X."/>
            <person name="Li D."/>
            <person name="Liu D."/>
            <person name="Zhang X."/>
            <person name="Ji Z."/>
            <person name="Zhao W."/>
            <person name="Sun Y."/>
            <person name="Zhang Z."/>
            <person name="Bao J."/>
            <person name="Han Y."/>
            <person name="Dong L."/>
            <person name="Ji J."/>
            <person name="Chen P."/>
            <person name="Wu S."/>
            <person name="Liu J."/>
            <person name="Xiao Y."/>
            <person name="Bu D."/>
            <person name="Tan J."/>
            <person name="Yang L."/>
            <person name="Ye C."/>
            <person name="Zhang J."/>
            <person name="Xu J."/>
            <person name="Zhou Y."/>
            <person name="Yu Y."/>
            <person name="Zhang B."/>
            <person name="Zhuang S."/>
            <person name="Wei H."/>
            <person name="Liu B."/>
            <person name="Lei M."/>
            <person name="Yu H."/>
            <person name="Li Y."/>
            <person name="Xu H."/>
            <person name="Wei S."/>
            <person name="He X."/>
            <person name="Fang L."/>
            <person name="Zhang Z."/>
            <person name="Zhang Y."/>
            <person name="Huang X."/>
            <person name="Su Z."/>
            <person name="Tong W."/>
            <person name="Li J."/>
            <person name="Tong Z."/>
            <person name="Li S."/>
            <person name="Ye J."/>
            <person name="Wang L."/>
            <person name="Fang L."/>
            <person name="Lei T."/>
            <person name="Chen C."/>
            <person name="Chen H."/>
            <person name="Xu Z."/>
            <person name="Li H."/>
            <person name="Huang H."/>
            <person name="Zhang F."/>
            <person name="Xu H."/>
            <person name="Li N."/>
            <person name="Zhao C."/>
            <person name="Li S."/>
            <person name="Dong L."/>
            <person name="Huang Y."/>
            <person name="Li L."/>
            <person name="Xi Y."/>
            <person name="Qi Q."/>
            <person name="Li W."/>
            <person name="Zhang B."/>
            <person name="Hu W."/>
            <person name="Zhang Y."/>
            <person name="Tian X."/>
            <person name="Jiao Y."/>
            <person name="Liang X."/>
            <person name="Jin J."/>
            <person name="Gao L."/>
            <person name="Zheng W."/>
            <person name="Hao B."/>
            <person name="Liu S."/>
            <person name="Wang W."/>
            <person name="Yuan L."/>
            <person name="Cao M."/>
            <person name="McDermott J."/>
            <person name="Samudrala R."/>
            <person name="Wang J."/>
            <person name="Wong G.K."/>
            <person name="Yang H."/>
        </authorList>
    </citation>
    <scope>NUCLEOTIDE SEQUENCE [LARGE SCALE GENOMIC DNA]</scope>
</reference>
<dbReference type="Proteomes" id="UP000007752">
    <property type="component" value="Chromosome 2"/>
</dbReference>
<gene>
    <name evidence="1" type="ORF">OsJ_06071</name>
</gene>